<keyword evidence="8 12" id="KW-0067">ATP-binding</keyword>
<evidence type="ECO:0000256" key="6">
    <source>
        <dbReference type="ARBA" id="ARBA00022741"/>
    </source>
</evidence>
<evidence type="ECO:0000256" key="1">
    <source>
        <dbReference type="ARBA" id="ARBA00004141"/>
    </source>
</evidence>
<evidence type="ECO:0000256" key="9">
    <source>
        <dbReference type="ARBA" id="ARBA00022946"/>
    </source>
</evidence>
<dbReference type="PROSITE" id="PS00674">
    <property type="entry name" value="AAA"/>
    <property type="match status" value="1"/>
</dbReference>
<feature type="domain" description="AAA+ ATPase" evidence="13">
    <location>
        <begin position="43"/>
        <end position="184"/>
    </location>
</feature>
<protein>
    <submittedName>
        <fullName evidence="14">Predicted protein</fullName>
    </submittedName>
</protein>
<dbReference type="OMA" id="NLACEMV"/>
<dbReference type="InterPro" id="IPR041569">
    <property type="entry name" value="AAA_lid_3"/>
</dbReference>
<dbReference type="GO" id="GO:0005524">
    <property type="term" value="F:ATP binding"/>
    <property type="evidence" value="ECO:0007669"/>
    <property type="project" value="UniProtKB-KW"/>
</dbReference>
<keyword evidence="7" id="KW-0378">Hydrolase</keyword>
<evidence type="ECO:0000256" key="2">
    <source>
        <dbReference type="ARBA" id="ARBA00010044"/>
    </source>
</evidence>
<organism evidence="15">
    <name type="scientific">Micromonas pusilla (strain CCMP1545)</name>
    <name type="common">Picoplanktonic green alga</name>
    <dbReference type="NCBI Taxonomy" id="564608"/>
    <lineage>
        <taxon>Eukaryota</taxon>
        <taxon>Viridiplantae</taxon>
        <taxon>Chlorophyta</taxon>
        <taxon>Mamiellophyceae</taxon>
        <taxon>Mamiellales</taxon>
        <taxon>Mamiellaceae</taxon>
        <taxon>Micromonas</taxon>
    </lineage>
</organism>
<dbReference type="Gene3D" id="1.10.8.60">
    <property type="match status" value="1"/>
</dbReference>
<comment type="subcellular location">
    <subcellularLocation>
        <location evidence="1">Membrane</location>
        <topology evidence="1">Multi-pass membrane protein</topology>
    </subcellularLocation>
</comment>
<gene>
    <name evidence="14" type="ORF">MICPUCDRAFT_1627</name>
</gene>
<comment type="similarity">
    <text evidence="3">In the N-terminal section; belongs to the AAA ATPase family.</text>
</comment>
<comment type="similarity">
    <text evidence="2">In the C-terminal section; belongs to the peptidase M41 family.</text>
</comment>
<evidence type="ECO:0000259" key="13">
    <source>
        <dbReference type="SMART" id="SM00382"/>
    </source>
</evidence>
<dbReference type="InterPro" id="IPR003593">
    <property type="entry name" value="AAA+_ATPase"/>
</dbReference>
<dbReference type="GO" id="GO:0006508">
    <property type="term" value="P:proteolysis"/>
    <property type="evidence" value="ECO:0007669"/>
    <property type="project" value="UniProtKB-KW"/>
</dbReference>
<keyword evidence="6 12" id="KW-0547">Nucleotide-binding</keyword>
<dbReference type="GeneID" id="9680839"/>
<dbReference type="PANTHER" id="PTHR23076:SF58">
    <property type="entry name" value="INACTIVE ATP-DEPENDENT ZINC METALLOPROTEASE FTSHI 5, CHLOROPLASTIC-RELATED"/>
    <property type="match status" value="1"/>
</dbReference>
<dbReference type="InterPro" id="IPR003960">
    <property type="entry name" value="ATPase_AAA_CS"/>
</dbReference>
<accession>C1MIB6</accession>
<dbReference type="AlphaFoldDB" id="C1MIB6"/>
<dbReference type="Gene3D" id="1.20.58.760">
    <property type="entry name" value="Peptidase M41"/>
    <property type="match status" value="1"/>
</dbReference>
<dbReference type="FunFam" id="3.40.50.300:FF:000277">
    <property type="entry name" value="ATP-dependent zinc metalloprotease FtsH"/>
    <property type="match status" value="1"/>
</dbReference>
<feature type="non-terminal residue" evidence="14">
    <location>
        <position position="1"/>
    </location>
</feature>
<dbReference type="Proteomes" id="UP000001876">
    <property type="component" value="Unassembled WGS sequence"/>
</dbReference>
<dbReference type="SUPFAM" id="SSF52540">
    <property type="entry name" value="P-loop containing nucleoside triphosphate hydrolases"/>
    <property type="match status" value="1"/>
</dbReference>
<sequence length="391" mass="42839">ESQPRTGMTMKDIAGIDVVREEMNELIAYLRDYQKFVAAGAVIPAGVLLCGPPGTGKTLLARCLAGEANVPFFAVAGTEFMEMFVGVGAARIRNLFQQARAVRPCIVFIDEFDSVAVRRKDASQAEQGNDEQVATINQLLTEMDGFGGNSGVMIFAATNRPHVIDPALIRPGRFDRVIEMPLPNRSARIDIIKLHASYDQIKEHIDPDLDYEYVAKQTAGFTGADLENLVRTTALRAAPMATKDSGRLADLGMFLNIIDEIRRSNNEKIRAMNPYLRDTVCTYFAAQTLTAMLAPNFDEIAKVKVFAGGEASGQIVYVPDEIGADGNAAVKLRQWYESKMTVLVAGQMAERYLYGPDNVSEFGTVDMKEATAMACEMVMMHGWSDLGPLCV</sequence>
<evidence type="ECO:0000256" key="11">
    <source>
        <dbReference type="ARBA" id="ARBA00023136"/>
    </source>
</evidence>
<dbReference type="EMBL" id="GG663735">
    <property type="protein sequence ID" value="EEH60892.1"/>
    <property type="molecule type" value="Genomic_DNA"/>
</dbReference>
<evidence type="ECO:0000256" key="4">
    <source>
        <dbReference type="ARBA" id="ARBA00022670"/>
    </source>
</evidence>
<dbReference type="PANTHER" id="PTHR23076">
    <property type="entry name" value="METALLOPROTEASE M41 FTSH"/>
    <property type="match status" value="1"/>
</dbReference>
<evidence type="ECO:0000256" key="5">
    <source>
        <dbReference type="ARBA" id="ARBA00022692"/>
    </source>
</evidence>
<dbReference type="SMART" id="SM00382">
    <property type="entry name" value="AAA"/>
    <property type="match status" value="1"/>
</dbReference>
<dbReference type="Pfam" id="PF01434">
    <property type="entry name" value="Peptidase_M41"/>
    <property type="match status" value="1"/>
</dbReference>
<dbReference type="SUPFAM" id="SSF140990">
    <property type="entry name" value="FtsH protease domain-like"/>
    <property type="match status" value="1"/>
</dbReference>
<evidence type="ECO:0000256" key="8">
    <source>
        <dbReference type="ARBA" id="ARBA00022840"/>
    </source>
</evidence>
<dbReference type="KEGG" id="mpp:MICPUCDRAFT_1627"/>
<keyword evidence="9" id="KW-0809">Transit peptide</keyword>
<keyword evidence="10" id="KW-1133">Transmembrane helix</keyword>
<keyword evidence="4" id="KW-0645">Protease</keyword>
<dbReference type="OrthoDB" id="1413014at2759"/>
<dbReference type="Pfam" id="PF17862">
    <property type="entry name" value="AAA_lid_3"/>
    <property type="match status" value="1"/>
</dbReference>
<dbReference type="Pfam" id="PF00004">
    <property type="entry name" value="AAA"/>
    <property type="match status" value="1"/>
</dbReference>
<keyword evidence="5" id="KW-0812">Transmembrane</keyword>
<dbReference type="InterPro" id="IPR003959">
    <property type="entry name" value="ATPase_AAA_core"/>
</dbReference>
<evidence type="ECO:0000256" key="3">
    <source>
        <dbReference type="ARBA" id="ARBA00010550"/>
    </source>
</evidence>
<dbReference type="RefSeq" id="XP_003055640.1">
    <property type="nucleotide sequence ID" value="XM_003055594.1"/>
</dbReference>
<dbReference type="GO" id="GO:0009535">
    <property type="term" value="C:chloroplast thylakoid membrane"/>
    <property type="evidence" value="ECO:0007669"/>
    <property type="project" value="TreeGrafter"/>
</dbReference>
<evidence type="ECO:0000256" key="7">
    <source>
        <dbReference type="ARBA" id="ARBA00022801"/>
    </source>
</evidence>
<dbReference type="eggNOG" id="KOG0731">
    <property type="taxonomic scope" value="Eukaryota"/>
</dbReference>
<dbReference type="InterPro" id="IPR037219">
    <property type="entry name" value="Peptidase_M41-like"/>
</dbReference>
<evidence type="ECO:0000313" key="14">
    <source>
        <dbReference type="EMBL" id="EEH60892.1"/>
    </source>
</evidence>
<keyword evidence="15" id="KW-1185">Reference proteome</keyword>
<evidence type="ECO:0000313" key="15">
    <source>
        <dbReference type="Proteomes" id="UP000001876"/>
    </source>
</evidence>
<proteinExistence type="inferred from homology"/>
<dbReference type="InterPro" id="IPR000642">
    <property type="entry name" value="Peptidase_M41"/>
</dbReference>
<feature type="non-terminal residue" evidence="14">
    <location>
        <position position="391"/>
    </location>
</feature>
<evidence type="ECO:0000256" key="10">
    <source>
        <dbReference type="ARBA" id="ARBA00022989"/>
    </source>
</evidence>
<dbReference type="GO" id="GO:0004176">
    <property type="term" value="F:ATP-dependent peptidase activity"/>
    <property type="evidence" value="ECO:0007669"/>
    <property type="project" value="InterPro"/>
</dbReference>
<dbReference type="STRING" id="564608.C1MIB6"/>
<comment type="similarity">
    <text evidence="12">Belongs to the AAA ATPase family.</text>
</comment>
<dbReference type="InterPro" id="IPR027417">
    <property type="entry name" value="P-loop_NTPase"/>
</dbReference>
<name>C1MIB6_MICPC</name>
<dbReference type="GO" id="GO:0004222">
    <property type="term" value="F:metalloendopeptidase activity"/>
    <property type="evidence" value="ECO:0007669"/>
    <property type="project" value="InterPro"/>
</dbReference>
<reference evidence="14 15" key="1">
    <citation type="journal article" date="2009" name="Science">
        <title>Green evolution and dynamic adaptations revealed by genomes of the marine picoeukaryotes Micromonas.</title>
        <authorList>
            <person name="Worden A.Z."/>
            <person name="Lee J.H."/>
            <person name="Mock T."/>
            <person name="Rouze P."/>
            <person name="Simmons M.P."/>
            <person name="Aerts A.L."/>
            <person name="Allen A.E."/>
            <person name="Cuvelier M.L."/>
            <person name="Derelle E."/>
            <person name="Everett M.V."/>
            <person name="Foulon E."/>
            <person name="Grimwood J."/>
            <person name="Gundlach H."/>
            <person name="Henrissat B."/>
            <person name="Napoli C."/>
            <person name="McDonald S.M."/>
            <person name="Parker M.S."/>
            <person name="Rombauts S."/>
            <person name="Salamov A."/>
            <person name="Von Dassow P."/>
            <person name="Badger J.H."/>
            <person name="Coutinho P.M."/>
            <person name="Demir E."/>
            <person name="Dubchak I."/>
            <person name="Gentemann C."/>
            <person name="Eikrem W."/>
            <person name="Gready J.E."/>
            <person name="John U."/>
            <person name="Lanier W."/>
            <person name="Lindquist E.A."/>
            <person name="Lucas S."/>
            <person name="Mayer K.F."/>
            <person name="Moreau H."/>
            <person name="Not F."/>
            <person name="Otillar R."/>
            <person name="Panaud O."/>
            <person name="Pangilinan J."/>
            <person name="Paulsen I."/>
            <person name="Piegu B."/>
            <person name="Poliakov A."/>
            <person name="Robbens S."/>
            <person name="Schmutz J."/>
            <person name="Toulza E."/>
            <person name="Wyss T."/>
            <person name="Zelensky A."/>
            <person name="Zhou K."/>
            <person name="Armbrust E.V."/>
            <person name="Bhattacharya D."/>
            <person name="Goodenough U.W."/>
            <person name="Van de Peer Y."/>
            <person name="Grigoriev I.V."/>
        </authorList>
    </citation>
    <scope>NUCLEOTIDE SEQUENCE [LARGE SCALE GENOMIC DNA]</scope>
    <source>
        <strain evidence="14 15">CCMP1545</strain>
    </source>
</reference>
<dbReference type="GO" id="GO:0016887">
    <property type="term" value="F:ATP hydrolysis activity"/>
    <property type="evidence" value="ECO:0007669"/>
    <property type="project" value="InterPro"/>
</dbReference>
<dbReference type="Gene3D" id="3.40.50.300">
    <property type="entry name" value="P-loop containing nucleotide triphosphate hydrolases"/>
    <property type="match status" value="1"/>
</dbReference>
<evidence type="ECO:0000256" key="12">
    <source>
        <dbReference type="RuleBase" id="RU003651"/>
    </source>
</evidence>
<keyword evidence="11" id="KW-0472">Membrane</keyword>